<protein>
    <submittedName>
        <fullName evidence="2">Uncharacterized protein</fullName>
    </submittedName>
</protein>
<reference evidence="2" key="1">
    <citation type="submission" date="2023-04" db="EMBL/GenBank/DDBJ databases">
        <authorList>
            <person name="Vijverberg K."/>
            <person name="Xiong W."/>
            <person name="Schranz E."/>
        </authorList>
    </citation>
    <scope>NUCLEOTIDE SEQUENCE</scope>
</reference>
<name>A0AA35ZWE4_LACSI</name>
<dbReference type="Proteomes" id="UP001177003">
    <property type="component" value="Chromosome 8"/>
</dbReference>
<gene>
    <name evidence="2" type="ORF">LSALG_LOCUS37810</name>
</gene>
<evidence type="ECO:0000313" key="2">
    <source>
        <dbReference type="EMBL" id="CAI9299087.1"/>
    </source>
</evidence>
<evidence type="ECO:0000256" key="1">
    <source>
        <dbReference type="SAM" id="Coils"/>
    </source>
</evidence>
<dbReference type="AlphaFoldDB" id="A0AA35ZWE4"/>
<accession>A0AA35ZWE4</accession>
<dbReference type="EMBL" id="OX465084">
    <property type="protein sequence ID" value="CAI9299087.1"/>
    <property type="molecule type" value="Genomic_DNA"/>
</dbReference>
<keyword evidence="3" id="KW-1185">Reference proteome</keyword>
<evidence type="ECO:0000313" key="3">
    <source>
        <dbReference type="Proteomes" id="UP001177003"/>
    </source>
</evidence>
<sequence>MYDSPRSHLGSEVGKKGKYSHMVLTVSMFWQLIPIFDLGTLNNKSPSILRSSGRYSKNIDCRSIVITNIISTQRGWMDGCKARQPFRESSKSCDKVQILKNLVKSICRKSKPICSVQVSRLNLLHLEQELEQTKAQVALLSGLFNANHLGIIGAANSGSGSKFTKLHEVWGKCSARLLFYRAKWWEGVPSGTSMCALRSMV</sequence>
<proteinExistence type="predicted"/>
<feature type="coiled-coil region" evidence="1">
    <location>
        <begin position="116"/>
        <end position="143"/>
    </location>
</feature>
<keyword evidence="1" id="KW-0175">Coiled coil</keyword>
<organism evidence="2 3">
    <name type="scientific">Lactuca saligna</name>
    <name type="common">Willowleaf lettuce</name>
    <dbReference type="NCBI Taxonomy" id="75948"/>
    <lineage>
        <taxon>Eukaryota</taxon>
        <taxon>Viridiplantae</taxon>
        <taxon>Streptophyta</taxon>
        <taxon>Embryophyta</taxon>
        <taxon>Tracheophyta</taxon>
        <taxon>Spermatophyta</taxon>
        <taxon>Magnoliopsida</taxon>
        <taxon>eudicotyledons</taxon>
        <taxon>Gunneridae</taxon>
        <taxon>Pentapetalae</taxon>
        <taxon>asterids</taxon>
        <taxon>campanulids</taxon>
        <taxon>Asterales</taxon>
        <taxon>Asteraceae</taxon>
        <taxon>Cichorioideae</taxon>
        <taxon>Cichorieae</taxon>
        <taxon>Lactucinae</taxon>
        <taxon>Lactuca</taxon>
    </lineage>
</organism>